<accession>A0ACB9CUG0</accession>
<reference evidence="1 2" key="2">
    <citation type="journal article" date="2022" name="Mol. Ecol. Resour.">
        <title>The genomes of chicory, endive, great burdock and yacon provide insights into Asteraceae paleo-polyploidization history and plant inulin production.</title>
        <authorList>
            <person name="Fan W."/>
            <person name="Wang S."/>
            <person name="Wang H."/>
            <person name="Wang A."/>
            <person name="Jiang F."/>
            <person name="Liu H."/>
            <person name="Zhao H."/>
            <person name="Xu D."/>
            <person name="Zhang Y."/>
        </authorList>
    </citation>
    <scope>NUCLEOTIDE SEQUENCE [LARGE SCALE GENOMIC DNA]</scope>
    <source>
        <strain evidence="2">cv. Punajuju</strain>
        <tissue evidence="1">Leaves</tissue>
    </source>
</reference>
<organism evidence="1 2">
    <name type="scientific">Cichorium intybus</name>
    <name type="common">Chicory</name>
    <dbReference type="NCBI Taxonomy" id="13427"/>
    <lineage>
        <taxon>Eukaryota</taxon>
        <taxon>Viridiplantae</taxon>
        <taxon>Streptophyta</taxon>
        <taxon>Embryophyta</taxon>
        <taxon>Tracheophyta</taxon>
        <taxon>Spermatophyta</taxon>
        <taxon>Magnoliopsida</taxon>
        <taxon>eudicotyledons</taxon>
        <taxon>Gunneridae</taxon>
        <taxon>Pentapetalae</taxon>
        <taxon>asterids</taxon>
        <taxon>campanulids</taxon>
        <taxon>Asterales</taxon>
        <taxon>Asteraceae</taxon>
        <taxon>Cichorioideae</taxon>
        <taxon>Cichorieae</taxon>
        <taxon>Cichoriinae</taxon>
        <taxon>Cichorium</taxon>
    </lineage>
</organism>
<gene>
    <name evidence="1" type="ORF">L2E82_27987</name>
</gene>
<protein>
    <submittedName>
        <fullName evidence="1">Uncharacterized protein</fullName>
    </submittedName>
</protein>
<keyword evidence="2" id="KW-1185">Reference proteome</keyword>
<comment type="caution">
    <text evidence="1">The sequence shown here is derived from an EMBL/GenBank/DDBJ whole genome shotgun (WGS) entry which is preliminary data.</text>
</comment>
<proteinExistence type="predicted"/>
<reference evidence="2" key="1">
    <citation type="journal article" date="2022" name="Mol. Ecol. Resour.">
        <title>The genomes of chicory, endive, great burdock and yacon provide insights into Asteraceae palaeo-polyploidization history and plant inulin production.</title>
        <authorList>
            <person name="Fan W."/>
            <person name="Wang S."/>
            <person name="Wang H."/>
            <person name="Wang A."/>
            <person name="Jiang F."/>
            <person name="Liu H."/>
            <person name="Zhao H."/>
            <person name="Xu D."/>
            <person name="Zhang Y."/>
        </authorList>
    </citation>
    <scope>NUCLEOTIDE SEQUENCE [LARGE SCALE GENOMIC DNA]</scope>
    <source>
        <strain evidence="2">cv. Punajuju</strain>
    </source>
</reference>
<dbReference type="EMBL" id="CM042013">
    <property type="protein sequence ID" value="KAI3737969.1"/>
    <property type="molecule type" value="Genomic_DNA"/>
</dbReference>
<sequence length="87" mass="10020">MLDPRLKEEFDENIFTLSKGPNQESLETFLDIAHRCVAETQAPRPDIETVVDQLKTALLFQAEENSRDIEVETLGNLKQLVNKYDEK</sequence>
<name>A0ACB9CUG0_CICIN</name>
<evidence type="ECO:0000313" key="2">
    <source>
        <dbReference type="Proteomes" id="UP001055811"/>
    </source>
</evidence>
<dbReference type="Proteomes" id="UP001055811">
    <property type="component" value="Linkage Group LG05"/>
</dbReference>
<evidence type="ECO:0000313" key="1">
    <source>
        <dbReference type="EMBL" id="KAI3737969.1"/>
    </source>
</evidence>